<name>A0A2T5RF45_9FIRM</name>
<organism evidence="1 3">
    <name type="scientific">Halanaerobium saccharolyticum</name>
    <dbReference type="NCBI Taxonomy" id="43595"/>
    <lineage>
        <taxon>Bacteria</taxon>
        <taxon>Bacillati</taxon>
        <taxon>Bacillota</taxon>
        <taxon>Clostridia</taxon>
        <taxon>Halanaerobiales</taxon>
        <taxon>Halanaerobiaceae</taxon>
        <taxon>Halanaerobium</taxon>
    </lineage>
</organism>
<protein>
    <submittedName>
        <fullName evidence="1">Uncharacterized protein</fullName>
    </submittedName>
</protein>
<evidence type="ECO:0000313" key="4">
    <source>
        <dbReference type="Proteomes" id="UP000295176"/>
    </source>
</evidence>
<evidence type="ECO:0000313" key="1">
    <source>
        <dbReference type="EMBL" id="PTV92662.1"/>
    </source>
</evidence>
<dbReference type="Proteomes" id="UP000244089">
    <property type="component" value="Unassembled WGS sequence"/>
</dbReference>
<reference evidence="1 3" key="1">
    <citation type="submission" date="2018-04" db="EMBL/GenBank/DDBJ databases">
        <title>Subsurface microbial communities from deep shales in Ohio and West Virginia, USA.</title>
        <authorList>
            <person name="Wrighton K."/>
        </authorList>
    </citation>
    <scope>NUCLEOTIDE SEQUENCE [LARGE SCALE GENOMIC DNA]</scope>
    <source>
        <strain evidence="2 4">MSL 7</strain>
        <strain evidence="1 3">WC1</strain>
    </source>
</reference>
<gene>
    <name evidence="2" type="ORF">C7957_1614</name>
    <name evidence="1" type="ORF">C8C76_1704</name>
</gene>
<dbReference type="Proteomes" id="UP000295176">
    <property type="component" value="Unassembled WGS sequence"/>
</dbReference>
<evidence type="ECO:0000313" key="2">
    <source>
        <dbReference type="EMBL" id="TDP79599.1"/>
    </source>
</evidence>
<accession>A0A2T5RF45</accession>
<dbReference type="EMBL" id="SNXX01000061">
    <property type="protein sequence ID" value="TDP79599.1"/>
    <property type="molecule type" value="Genomic_DNA"/>
</dbReference>
<dbReference type="RefSeq" id="WP_108142988.1">
    <property type="nucleotide sequence ID" value="NZ_QAXS01000070.1"/>
</dbReference>
<proteinExistence type="predicted"/>
<dbReference type="EMBL" id="QAXS01000070">
    <property type="protein sequence ID" value="PTV92662.1"/>
    <property type="molecule type" value="Genomic_DNA"/>
</dbReference>
<dbReference type="AlphaFoldDB" id="A0A2T5RF45"/>
<comment type="caution">
    <text evidence="1">The sequence shown here is derived from an EMBL/GenBank/DDBJ whole genome shotgun (WGS) entry which is preliminary data.</text>
</comment>
<sequence>MKIYLSVFPSFIIKYNRVSVDTLEYISKNIREGEDIFTAINDLECRLSSEDLLARACQRLNSSCIQNNYASVLNSLYTEVYDSPISFFELINTLDSYRYPAVFELYRTGQIFIDGAGEFGVLVNLNRIFKFLR</sequence>
<evidence type="ECO:0000313" key="3">
    <source>
        <dbReference type="Proteomes" id="UP000244089"/>
    </source>
</evidence>